<dbReference type="AlphaFoldDB" id="A0A1R3KRT9"/>
<dbReference type="EMBL" id="AWUE01012173">
    <property type="protein sequence ID" value="OMP09813.1"/>
    <property type="molecule type" value="Genomic_DNA"/>
</dbReference>
<reference evidence="2" key="1">
    <citation type="submission" date="2013-09" db="EMBL/GenBank/DDBJ databases">
        <title>Corchorus olitorius genome sequencing.</title>
        <authorList>
            <person name="Alam M."/>
            <person name="Haque M.S."/>
            <person name="Islam M.S."/>
            <person name="Emdad E.M."/>
            <person name="Islam M.M."/>
            <person name="Ahmed B."/>
            <person name="Halim A."/>
            <person name="Hossen Q.M.M."/>
            <person name="Hossain M.Z."/>
            <person name="Ahmed R."/>
            <person name="Khan M.M."/>
            <person name="Islam R."/>
            <person name="Rashid M.M."/>
            <person name="Khan S.A."/>
            <person name="Rahman M.S."/>
            <person name="Alam M."/>
            <person name="Yahiya A.S."/>
            <person name="Khan M.S."/>
            <person name="Azam M.S."/>
            <person name="Haque T."/>
            <person name="Lashkar M.Z.H."/>
            <person name="Akhand A.I."/>
            <person name="Morshed G."/>
            <person name="Roy S."/>
            <person name="Uddin K.S."/>
            <person name="Rabeya T."/>
            <person name="Hossain A.S."/>
            <person name="Chowdhury A."/>
            <person name="Snigdha A.R."/>
            <person name="Mortoza M.S."/>
            <person name="Matin S.A."/>
            <person name="Hoque S.M.E."/>
            <person name="Islam M.K."/>
            <person name="Roy D.K."/>
            <person name="Haider R."/>
            <person name="Moosa M.M."/>
            <person name="Elias S.M."/>
            <person name="Hasan A.M."/>
            <person name="Jahan S."/>
            <person name="Shafiuddin M."/>
            <person name="Mahmood N."/>
            <person name="Shommy N.S."/>
        </authorList>
    </citation>
    <scope>NUCLEOTIDE SEQUENCE [LARGE SCALE GENOMIC DNA]</scope>
    <source>
        <strain evidence="2">cv. O-4</strain>
    </source>
</reference>
<evidence type="ECO:0000313" key="2">
    <source>
        <dbReference type="Proteomes" id="UP000187203"/>
    </source>
</evidence>
<dbReference type="Proteomes" id="UP000187203">
    <property type="component" value="Unassembled WGS sequence"/>
</dbReference>
<gene>
    <name evidence="1" type="ORF">COLO4_05112</name>
</gene>
<protein>
    <submittedName>
        <fullName evidence="1">Uncharacterized protein</fullName>
    </submittedName>
</protein>
<sequence length="136" mass="15443">MDAVKFYFLLGGPGLTPQSNQPGGGEVLDRVTEVGRRKLEYETFSQAEFVTVCEWITGQESDIEIRLMLVRFLAAINFEYKITRTKNDLHATPLAEPTFETTYNLLITQPRPLLFDPALTKSEPYPDLPFLDNQAN</sequence>
<accession>A0A1R3KRT9</accession>
<organism evidence="1 2">
    <name type="scientific">Corchorus olitorius</name>
    <dbReference type="NCBI Taxonomy" id="93759"/>
    <lineage>
        <taxon>Eukaryota</taxon>
        <taxon>Viridiplantae</taxon>
        <taxon>Streptophyta</taxon>
        <taxon>Embryophyta</taxon>
        <taxon>Tracheophyta</taxon>
        <taxon>Spermatophyta</taxon>
        <taxon>Magnoliopsida</taxon>
        <taxon>eudicotyledons</taxon>
        <taxon>Gunneridae</taxon>
        <taxon>Pentapetalae</taxon>
        <taxon>rosids</taxon>
        <taxon>malvids</taxon>
        <taxon>Malvales</taxon>
        <taxon>Malvaceae</taxon>
        <taxon>Grewioideae</taxon>
        <taxon>Apeibeae</taxon>
        <taxon>Corchorus</taxon>
    </lineage>
</organism>
<proteinExistence type="predicted"/>
<comment type="caution">
    <text evidence="1">The sequence shown here is derived from an EMBL/GenBank/DDBJ whole genome shotgun (WGS) entry which is preliminary data.</text>
</comment>
<name>A0A1R3KRT9_9ROSI</name>
<evidence type="ECO:0000313" key="1">
    <source>
        <dbReference type="EMBL" id="OMP09813.1"/>
    </source>
</evidence>
<keyword evidence="2" id="KW-1185">Reference proteome</keyword>